<gene>
    <name evidence="2" type="ORF">PS9374_02701</name>
</gene>
<protein>
    <submittedName>
        <fullName evidence="2">Protein-L-isoaspartate O-methyltransferase</fullName>
    </submittedName>
</protein>
<evidence type="ECO:0000256" key="1">
    <source>
        <dbReference type="SAM" id="MobiDB-lite"/>
    </source>
</evidence>
<keyword evidence="2" id="KW-0808">Transferase</keyword>
<organism evidence="2 3">
    <name type="scientific">Planomonospora sphaerica</name>
    <dbReference type="NCBI Taxonomy" id="161355"/>
    <lineage>
        <taxon>Bacteria</taxon>
        <taxon>Bacillati</taxon>
        <taxon>Actinomycetota</taxon>
        <taxon>Actinomycetes</taxon>
        <taxon>Streptosporangiales</taxon>
        <taxon>Streptosporangiaceae</taxon>
        <taxon>Planomonospora</taxon>
    </lineage>
</organism>
<dbReference type="GO" id="GO:0008168">
    <property type="term" value="F:methyltransferase activity"/>
    <property type="evidence" value="ECO:0007669"/>
    <property type="project" value="UniProtKB-KW"/>
</dbReference>
<dbReference type="RefSeq" id="WP_068897164.1">
    <property type="nucleotide sequence ID" value="NZ_BDCX01000006.1"/>
</dbReference>
<keyword evidence="3" id="KW-1185">Reference proteome</keyword>
<dbReference type="STRING" id="161355.PS9374_02701"/>
<feature type="region of interest" description="Disordered" evidence="1">
    <location>
        <begin position="1"/>
        <end position="22"/>
    </location>
</feature>
<evidence type="ECO:0000313" key="3">
    <source>
        <dbReference type="Proteomes" id="UP000077701"/>
    </source>
</evidence>
<comment type="caution">
    <text evidence="2">The sequence shown here is derived from an EMBL/GenBank/DDBJ whole genome shotgun (WGS) entry which is preliminary data.</text>
</comment>
<evidence type="ECO:0000313" key="2">
    <source>
        <dbReference type="EMBL" id="GAT67048.1"/>
    </source>
</evidence>
<name>A0A171CQ13_9ACTN</name>
<dbReference type="GO" id="GO:0032259">
    <property type="term" value="P:methylation"/>
    <property type="evidence" value="ECO:0007669"/>
    <property type="project" value="UniProtKB-KW"/>
</dbReference>
<keyword evidence="2" id="KW-0489">Methyltransferase</keyword>
<dbReference type="EMBL" id="BDCX01000006">
    <property type="protein sequence ID" value="GAT67048.1"/>
    <property type="molecule type" value="Genomic_DNA"/>
</dbReference>
<reference evidence="3" key="2">
    <citation type="submission" date="2016-04" db="EMBL/GenBank/DDBJ databases">
        <title>Planomonospora sphaerica JCM9374 whole genome shotgun sequence.</title>
        <authorList>
            <person name="Suzuki T."/>
            <person name="Dohra H."/>
            <person name="Kodani S."/>
        </authorList>
    </citation>
    <scope>NUCLEOTIDE SEQUENCE [LARGE SCALE GENOMIC DNA]</scope>
    <source>
        <strain evidence="3">JCM 9374</strain>
    </source>
</reference>
<reference evidence="2 3" key="1">
    <citation type="journal article" date="2016" name="Genome Announc.">
        <title>Draft Genome Sequence of Planomonospora sphaerica JCM9374, a Rare Actinomycete.</title>
        <authorList>
            <person name="Dohra H."/>
            <person name="Suzuki T."/>
            <person name="Inoue Y."/>
            <person name="Kodani S."/>
        </authorList>
    </citation>
    <scope>NUCLEOTIDE SEQUENCE [LARGE SCALE GENOMIC DNA]</scope>
    <source>
        <strain evidence="2 3">JCM 9374</strain>
    </source>
</reference>
<proteinExistence type="predicted"/>
<accession>A0A171CQ13</accession>
<sequence>MIEAGEPAASSASTQHGRGGADLARMLHDHVHTWDHDRRYGPDLAFTLYPADVTVPSPAVSRILPKRHTHLALSWV</sequence>
<dbReference type="OrthoDB" id="4035289at2"/>
<dbReference type="AlphaFoldDB" id="A0A171CQ13"/>
<dbReference type="Proteomes" id="UP000077701">
    <property type="component" value="Unassembled WGS sequence"/>
</dbReference>